<evidence type="ECO:0000256" key="4">
    <source>
        <dbReference type="ARBA" id="ARBA00023002"/>
    </source>
</evidence>
<keyword evidence="3 7" id="KW-1133">Transmembrane helix</keyword>
<dbReference type="EMBL" id="JAYGIL010000015">
    <property type="protein sequence ID" value="MEA5403959.1"/>
    <property type="molecule type" value="Genomic_DNA"/>
</dbReference>
<organism evidence="9 10">
    <name type="scientific">Arcicella gelida</name>
    <dbReference type="NCBI Taxonomy" id="2984195"/>
    <lineage>
        <taxon>Bacteria</taxon>
        <taxon>Pseudomonadati</taxon>
        <taxon>Bacteroidota</taxon>
        <taxon>Cytophagia</taxon>
        <taxon>Cytophagales</taxon>
        <taxon>Flectobacillaceae</taxon>
        <taxon>Arcicella</taxon>
    </lineage>
</organism>
<feature type="transmembrane region" description="Helical" evidence="7">
    <location>
        <begin position="40"/>
        <end position="58"/>
    </location>
</feature>
<keyword evidence="2 7" id="KW-0812">Transmembrane</keyword>
<feature type="transmembrane region" description="Helical" evidence="7">
    <location>
        <begin position="12"/>
        <end position="28"/>
    </location>
</feature>
<keyword evidence="6 7" id="KW-0472">Membrane</keyword>
<comment type="subcellular location">
    <subcellularLocation>
        <location evidence="1">Endomembrane system</location>
        <topology evidence="1">Multi-pass membrane protein</topology>
    </subcellularLocation>
</comment>
<evidence type="ECO:0000256" key="5">
    <source>
        <dbReference type="ARBA" id="ARBA00023098"/>
    </source>
</evidence>
<evidence type="ECO:0000256" key="6">
    <source>
        <dbReference type="ARBA" id="ARBA00023136"/>
    </source>
</evidence>
<evidence type="ECO:0000256" key="7">
    <source>
        <dbReference type="SAM" id="Phobius"/>
    </source>
</evidence>
<evidence type="ECO:0000313" key="9">
    <source>
        <dbReference type="EMBL" id="MEA5403959.1"/>
    </source>
</evidence>
<evidence type="ECO:0000256" key="3">
    <source>
        <dbReference type="ARBA" id="ARBA00022989"/>
    </source>
</evidence>
<keyword evidence="5" id="KW-0443">Lipid metabolism</keyword>
<dbReference type="RefSeq" id="WP_323697246.1">
    <property type="nucleotide sequence ID" value="NZ_JAYGIL010000015.1"/>
</dbReference>
<dbReference type="InterPro" id="IPR006694">
    <property type="entry name" value="Fatty_acid_hydroxylase"/>
</dbReference>
<dbReference type="InterPro" id="IPR051689">
    <property type="entry name" value="Sterol_desaturase/TMEM195"/>
</dbReference>
<reference evidence="9 10" key="1">
    <citation type="submission" date="2023-12" db="EMBL/GenBank/DDBJ databases">
        <title>Novel species of the genus Arcicella isolated from rivers.</title>
        <authorList>
            <person name="Lu H."/>
        </authorList>
    </citation>
    <scope>NUCLEOTIDE SEQUENCE [LARGE SCALE GENOMIC DNA]</scope>
    <source>
        <strain evidence="9 10">DC2W</strain>
    </source>
</reference>
<feature type="transmembrane region" description="Helical" evidence="7">
    <location>
        <begin position="128"/>
        <end position="159"/>
    </location>
</feature>
<evidence type="ECO:0000256" key="2">
    <source>
        <dbReference type="ARBA" id="ARBA00022692"/>
    </source>
</evidence>
<evidence type="ECO:0000259" key="8">
    <source>
        <dbReference type="Pfam" id="PF04116"/>
    </source>
</evidence>
<dbReference type="PANTHER" id="PTHR21624:SF1">
    <property type="entry name" value="ALKYLGLYCEROL MONOOXYGENASE"/>
    <property type="match status" value="1"/>
</dbReference>
<name>A0ABU5S6B1_9BACT</name>
<evidence type="ECO:0000256" key="1">
    <source>
        <dbReference type="ARBA" id="ARBA00004127"/>
    </source>
</evidence>
<feature type="transmembrane region" description="Helical" evidence="7">
    <location>
        <begin position="78"/>
        <end position="97"/>
    </location>
</feature>
<dbReference type="Proteomes" id="UP001303899">
    <property type="component" value="Unassembled WGS sequence"/>
</dbReference>
<dbReference type="Pfam" id="PF04116">
    <property type="entry name" value="FA_hydroxylase"/>
    <property type="match status" value="1"/>
</dbReference>
<feature type="domain" description="Fatty acid hydroxylase" evidence="8">
    <location>
        <begin position="83"/>
        <end position="216"/>
    </location>
</feature>
<keyword evidence="10" id="KW-1185">Reference proteome</keyword>
<protein>
    <submittedName>
        <fullName evidence="9">Sterol desaturase family protein</fullName>
    </submittedName>
</protein>
<gene>
    <name evidence="9" type="ORF">VB776_13605</name>
</gene>
<sequence length="258" mass="30219">MKHLIEPFRIYVLLFIFLLISAEIIWSWKKQKATYELKETLANMMIFIGFQFSKYLFAGYQLSTLSFFAKHSFLTLPHSLGIFLLTFFVTDFIYYWFHRSSHFWKPLWAFHQVHHSAMRMNLTAAYRLNWFSAIVSPLFFVPAALLGLPIDFIILSYALNLVYQFFLHTEAVGNLGAVEKVLDTPSSHRVHHGSNPIYIDKNFGGVLIIWDRLFGTYQPETEKVQYGLTTGFLSYNPFKLVLQGFVDYFKTIKFSKVE</sequence>
<evidence type="ECO:0000313" key="10">
    <source>
        <dbReference type="Proteomes" id="UP001303899"/>
    </source>
</evidence>
<comment type="caution">
    <text evidence="9">The sequence shown here is derived from an EMBL/GenBank/DDBJ whole genome shotgun (WGS) entry which is preliminary data.</text>
</comment>
<keyword evidence="4" id="KW-0560">Oxidoreductase</keyword>
<dbReference type="PANTHER" id="PTHR21624">
    <property type="entry name" value="STEROL DESATURASE-RELATED PROTEIN"/>
    <property type="match status" value="1"/>
</dbReference>
<proteinExistence type="predicted"/>
<accession>A0ABU5S6B1</accession>